<protein>
    <submittedName>
        <fullName evidence="6">THO complex subunit 7 homolog</fullName>
    </submittedName>
</protein>
<dbReference type="AlphaFoldDB" id="A0A5K3F555"/>
<keyword evidence="4" id="KW-0539">Nucleus</keyword>
<dbReference type="GO" id="GO:0000445">
    <property type="term" value="C:THO complex part of transcription export complex"/>
    <property type="evidence" value="ECO:0007669"/>
    <property type="project" value="InterPro"/>
</dbReference>
<evidence type="ECO:0000256" key="1">
    <source>
        <dbReference type="ARBA" id="ARBA00004123"/>
    </source>
</evidence>
<evidence type="ECO:0000256" key="3">
    <source>
        <dbReference type="ARBA" id="ARBA00023054"/>
    </source>
</evidence>
<proteinExistence type="inferred from homology"/>
<reference evidence="6" key="1">
    <citation type="submission" date="2019-11" db="UniProtKB">
        <authorList>
            <consortium name="WormBaseParasite"/>
        </authorList>
    </citation>
    <scope>IDENTIFICATION</scope>
</reference>
<keyword evidence="3 5" id="KW-0175">Coiled coil</keyword>
<dbReference type="InterPro" id="IPR008501">
    <property type="entry name" value="THOC7/Mft1"/>
</dbReference>
<evidence type="ECO:0000256" key="4">
    <source>
        <dbReference type="ARBA" id="ARBA00023242"/>
    </source>
</evidence>
<dbReference type="PANTHER" id="PTHR23405:SF5">
    <property type="entry name" value="THO COMPLEX SUBUNIT 7 HOMOLOG"/>
    <property type="match status" value="1"/>
</dbReference>
<evidence type="ECO:0000256" key="2">
    <source>
        <dbReference type="ARBA" id="ARBA00006482"/>
    </source>
</evidence>
<dbReference type="Pfam" id="PF05615">
    <property type="entry name" value="THOC7"/>
    <property type="match status" value="1"/>
</dbReference>
<sequence length="206" mass="24052">MVIPSDDAIIKRRLLLEGESGLDDKRLALLLKDFLKWSSEDDSSDISAGAYQSMVEKIVQCENAMEQALLIQIMNIEQSNRYTKLLEDIDKSIEETRSQIDEYRECLKEARVIRKNRQEYHNLAKIVQEYPNRQETLQKINKMKRELSDLENINKKCDEKINLRKKQFHLFLVALHDLKKIVDQDGLLIDSSDHVTADLEETMDVS</sequence>
<organism evidence="6">
    <name type="scientific">Mesocestoides corti</name>
    <name type="common">Flatworm</name>
    <dbReference type="NCBI Taxonomy" id="53468"/>
    <lineage>
        <taxon>Eukaryota</taxon>
        <taxon>Metazoa</taxon>
        <taxon>Spiralia</taxon>
        <taxon>Lophotrochozoa</taxon>
        <taxon>Platyhelminthes</taxon>
        <taxon>Cestoda</taxon>
        <taxon>Eucestoda</taxon>
        <taxon>Cyclophyllidea</taxon>
        <taxon>Mesocestoididae</taxon>
        <taxon>Mesocestoides</taxon>
    </lineage>
</organism>
<feature type="coiled-coil region" evidence="5">
    <location>
        <begin position="86"/>
        <end position="160"/>
    </location>
</feature>
<accession>A0A5K3F555</accession>
<dbReference type="GO" id="GO:0006397">
    <property type="term" value="P:mRNA processing"/>
    <property type="evidence" value="ECO:0007669"/>
    <property type="project" value="InterPro"/>
</dbReference>
<dbReference type="WBParaSite" id="MCU_005008-RA">
    <property type="protein sequence ID" value="MCU_005008-RA"/>
    <property type="gene ID" value="MCU_005008"/>
</dbReference>
<dbReference type="GO" id="GO:0006406">
    <property type="term" value="P:mRNA export from nucleus"/>
    <property type="evidence" value="ECO:0007669"/>
    <property type="project" value="TreeGrafter"/>
</dbReference>
<name>A0A5K3F555_MESCO</name>
<evidence type="ECO:0000313" key="6">
    <source>
        <dbReference type="WBParaSite" id="MCU_005008-RA"/>
    </source>
</evidence>
<comment type="subcellular location">
    <subcellularLocation>
        <location evidence="1">Nucleus</location>
    </subcellularLocation>
</comment>
<dbReference type="PANTHER" id="PTHR23405">
    <property type="entry name" value="MAINTENANCE OF KILLER 16 MAK16 PROTEIN-RELATED"/>
    <property type="match status" value="1"/>
</dbReference>
<evidence type="ECO:0000256" key="5">
    <source>
        <dbReference type="SAM" id="Coils"/>
    </source>
</evidence>
<comment type="similarity">
    <text evidence="2">Belongs to the THOC7 family.</text>
</comment>